<organism evidence="12 13">
    <name type="scientific">Sediminibacterium roseum</name>
    <dbReference type="NCBI Taxonomy" id="1978412"/>
    <lineage>
        <taxon>Bacteria</taxon>
        <taxon>Pseudomonadati</taxon>
        <taxon>Bacteroidota</taxon>
        <taxon>Chitinophagia</taxon>
        <taxon>Chitinophagales</taxon>
        <taxon>Chitinophagaceae</taxon>
        <taxon>Sediminibacterium</taxon>
    </lineage>
</organism>
<keyword evidence="5" id="KW-0805">Transcription regulation</keyword>
<dbReference type="NCBIfam" id="TIGR02395">
    <property type="entry name" value="rpoN_sigma"/>
    <property type="match status" value="1"/>
</dbReference>
<evidence type="ECO:0000256" key="7">
    <source>
        <dbReference type="ARBA" id="ARBA00023125"/>
    </source>
</evidence>
<reference evidence="12 13" key="1">
    <citation type="submission" date="2020-01" db="EMBL/GenBank/DDBJ databases">
        <title>Genome analysis.</title>
        <authorList>
            <person name="Wu S."/>
            <person name="Wang G."/>
        </authorList>
    </citation>
    <scope>NUCLEOTIDE SEQUENCE [LARGE SCALE GENOMIC DNA]</scope>
    <source>
        <strain evidence="12 13">SYL130</strain>
    </source>
</reference>
<evidence type="ECO:0000256" key="1">
    <source>
        <dbReference type="ARBA" id="ARBA00008798"/>
    </source>
</evidence>
<dbReference type="EMBL" id="JAACJS010000002">
    <property type="protein sequence ID" value="NCI48616.1"/>
    <property type="molecule type" value="Genomic_DNA"/>
</dbReference>
<dbReference type="InterPro" id="IPR000394">
    <property type="entry name" value="RNA_pol_sigma_54"/>
</dbReference>
<dbReference type="Proteomes" id="UP000753802">
    <property type="component" value="Unassembled WGS sequence"/>
</dbReference>
<dbReference type="Gene3D" id="1.10.10.1330">
    <property type="entry name" value="RNA polymerase sigma-54 factor, core-binding domain"/>
    <property type="match status" value="1"/>
</dbReference>
<feature type="domain" description="RNA polymerase sigma factor 54 DNA-binding" evidence="10">
    <location>
        <begin position="337"/>
        <end position="494"/>
    </location>
</feature>
<evidence type="ECO:0000313" key="12">
    <source>
        <dbReference type="EMBL" id="NCI48616.1"/>
    </source>
</evidence>
<dbReference type="InterPro" id="IPR007046">
    <property type="entry name" value="RNA_pol_sigma_54_core-bd"/>
</dbReference>
<evidence type="ECO:0000256" key="8">
    <source>
        <dbReference type="ARBA" id="ARBA00023163"/>
    </source>
</evidence>
<name>A0ABW9ZNF1_9BACT</name>
<evidence type="ECO:0000313" key="13">
    <source>
        <dbReference type="Proteomes" id="UP000753802"/>
    </source>
</evidence>
<evidence type="ECO:0000256" key="5">
    <source>
        <dbReference type="ARBA" id="ARBA00023015"/>
    </source>
</evidence>
<accession>A0ABW9ZNF1</accession>
<feature type="region of interest" description="Disordered" evidence="9">
    <location>
        <begin position="40"/>
        <end position="84"/>
    </location>
</feature>
<keyword evidence="3" id="KW-0808">Transferase</keyword>
<dbReference type="PANTHER" id="PTHR32248:SF4">
    <property type="entry name" value="RNA POLYMERASE SIGMA-54 FACTOR"/>
    <property type="match status" value="1"/>
</dbReference>
<dbReference type="Pfam" id="PF04552">
    <property type="entry name" value="Sigma54_DBD"/>
    <property type="match status" value="1"/>
</dbReference>
<evidence type="ECO:0000256" key="9">
    <source>
        <dbReference type="SAM" id="MobiDB-lite"/>
    </source>
</evidence>
<comment type="caution">
    <text evidence="12">The sequence shown here is derived from an EMBL/GenBank/DDBJ whole genome shotgun (WGS) entry which is preliminary data.</text>
</comment>
<evidence type="ECO:0000256" key="3">
    <source>
        <dbReference type="ARBA" id="ARBA00022679"/>
    </source>
</evidence>
<dbReference type="Pfam" id="PF04963">
    <property type="entry name" value="Sigma54_CBD"/>
    <property type="match status" value="1"/>
</dbReference>
<feature type="domain" description="RNA polymerase sigma factor 54 core-binding" evidence="11">
    <location>
        <begin position="123"/>
        <end position="314"/>
    </location>
</feature>
<keyword evidence="8" id="KW-0804">Transcription</keyword>
<proteinExistence type="inferred from homology"/>
<dbReference type="Pfam" id="PF00309">
    <property type="entry name" value="Sigma54_AID"/>
    <property type="match status" value="1"/>
</dbReference>
<dbReference type="InterPro" id="IPR038709">
    <property type="entry name" value="RpoN_core-bd_sf"/>
</dbReference>
<evidence type="ECO:0000259" key="11">
    <source>
        <dbReference type="Pfam" id="PF04963"/>
    </source>
</evidence>
<protein>
    <submittedName>
        <fullName evidence="12">RNA polymerase factor sigma-54</fullName>
    </submittedName>
</protein>
<sequence length="496" mass="57117">MSLSQSLQQKLLQKLSPQQIQLMKLLQVPTANLEERIKEELEENPALELDEEGHEDEFGDDMKDEFDSASDDDKDLDGSEEDYDNVDISEYVTDDDGEIADYKMKDDNYPEMDDQKVIPIRVETSFHELLLTQLGMLELDERSFKIAEQIVGSLDDDGYLRRELSSISDDLAFRQGLTVDEKEIEALVQQIQQFDPPGIGARDLRECLLIQLKRKLNEGQSVTLAIQVLTKYFDEFTKKHYEKIQRSLNLTDEQIRDVINQIIKLNPKPGGNIGEINKAESYIVPDFFVINNNGKLELTLNAKNAPDLRISEGYKDMLKDYDKGSKKDKRQKEAVLFIKQKIDSAKWFIDMIKQRQDTLVGTMSAIMKHQQEFFLTGDETTMRPMILKDIAELTGLDISTVSRVANSKFVQTEFGTYRLKFFFSESLSTDSGEEVSTREVKKILSDMIEAEDKRKPLSDELLTDMLQEKGYNIARRTVAKYREQLNVPVARLRKEL</sequence>
<keyword evidence="6" id="KW-0731">Sigma factor</keyword>
<keyword evidence="7" id="KW-0238">DNA-binding</keyword>
<dbReference type="PROSITE" id="PS50044">
    <property type="entry name" value="SIGMA54_3"/>
    <property type="match status" value="1"/>
</dbReference>
<dbReference type="PANTHER" id="PTHR32248">
    <property type="entry name" value="RNA POLYMERASE SIGMA-54 FACTOR"/>
    <property type="match status" value="1"/>
</dbReference>
<dbReference type="RefSeq" id="WP_161816937.1">
    <property type="nucleotide sequence ID" value="NZ_JAACJS010000002.1"/>
</dbReference>
<evidence type="ECO:0000259" key="10">
    <source>
        <dbReference type="Pfam" id="PF04552"/>
    </source>
</evidence>
<evidence type="ECO:0000256" key="4">
    <source>
        <dbReference type="ARBA" id="ARBA00022695"/>
    </source>
</evidence>
<comment type="similarity">
    <text evidence="1">Belongs to the sigma-54 factor family.</text>
</comment>
<gene>
    <name evidence="12" type="primary">rpoN</name>
    <name evidence="12" type="ORF">GWC95_01685</name>
</gene>
<keyword evidence="4" id="KW-0548">Nucleotidyltransferase</keyword>
<dbReference type="PIRSF" id="PIRSF000774">
    <property type="entry name" value="RpoN"/>
    <property type="match status" value="1"/>
</dbReference>
<evidence type="ECO:0000256" key="2">
    <source>
        <dbReference type="ARBA" id="ARBA00022478"/>
    </source>
</evidence>
<keyword evidence="2" id="KW-0240">DNA-directed RNA polymerase</keyword>
<keyword evidence="13" id="KW-1185">Reference proteome</keyword>
<dbReference type="InterPro" id="IPR007634">
    <property type="entry name" value="RNA_pol_sigma_54_DNA-bd"/>
</dbReference>
<dbReference type="PRINTS" id="PR00045">
    <property type="entry name" value="SIGMA54FCT"/>
</dbReference>
<dbReference type="PROSITE" id="PS00718">
    <property type="entry name" value="SIGMA54_2"/>
    <property type="match status" value="1"/>
</dbReference>
<evidence type="ECO:0000256" key="6">
    <source>
        <dbReference type="ARBA" id="ARBA00023082"/>
    </source>
</evidence>
<dbReference type="Gene3D" id="1.10.10.60">
    <property type="entry name" value="Homeodomain-like"/>
    <property type="match status" value="1"/>
</dbReference>